<evidence type="ECO:0000313" key="2">
    <source>
        <dbReference type="Proteomes" id="UP000054560"/>
    </source>
</evidence>
<reference evidence="1 2" key="1">
    <citation type="submission" date="2011-02" db="EMBL/GenBank/DDBJ databases">
        <title>The Genome Sequence of Sphaeroforma arctica JP610.</title>
        <authorList>
            <consortium name="The Broad Institute Genome Sequencing Platform"/>
            <person name="Russ C."/>
            <person name="Cuomo C."/>
            <person name="Young S.K."/>
            <person name="Zeng Q."/>
            <person name="Gargeya S."/>
            <person name="Alvarado L."/>
            <person name="Berlin A."/>
            <person name="Chapman S.B."/>
            <person name="Chen Z."/>
            <person name="Freedman E."/>
            <person name="Gellesch M."/>
            <person name="Goldberg J."/>
            <person name="Griggs A."/>
            <person name="Gujja S."/>
            <person name="Heilman E."/>
            <person name="Heiman D."/>
            <person name="Howarth C."/>
            <person name="Mehta T."/>
            <person name="Neiman D."/>
            <person name="Pearson M."/>
            <person name="Roberts A."/>
            <person name="Saif S."/>
            <person name="Shea T."/>
            <person name="Shenoy N."/>
            <person name="Sisk P."/>
            <person name="Stolte C."/>
            <person name="Sykes S."/>
            <person name="White J."/>
            <person name="Yandava C."/>
            <person name="Burger G."/>
            <person name="Gray M.W."/>
            <person name="Holland P.W.H."/>
            <person name="King N."/>
            <person name="Lang F.B.F."/>
            <person name="Roger A.J."/>
            <person name="Ruiz-Trillo I."/>
            <person name="Haas B."/>
            <person name="Nusbaum C."/>
            <person name="Birren B."/>
        </authorList>
    </citation>
    <scope>NUCLEOTIDE SEQUENCE [LARGE SCALE GENOMIC DNA]</scope>
    <source>
        <strain evidence="1 2">JP610</strain>
    </source>
</reference>
<dbReference type="GeneID" id="25918364"/>
<keyword evidence="2" id="KW-1185">Reference proteome</keyword>
<dbReference type="AlphaFoldDB" id="A0A0L0EYS9"/>
<accession>A0A0L0EYS9</accession>
<organism evidence="1 2">
    <name type="scientific">Sphaeroforma arctica JP610</name>
    <dbReference type="NCBI Taxonomy" id="667725"/>
    <lineage>
        <taxon>Eukaryota</taxon>
        <taxon>Ichthyosporea</taxon>
        <taxon>Ichthyophonida</taxon>
        <taxon>Sphaeroforma</taxon>
    </lineage>
</organism>
<feature type="non-terminal residue" evidence="1">
    <location>
        <position position="44"/>
    </location>
</feature>
<protein>
    <submittedName>
        <fullName evidence="1">Uncharacterized protein</fullName>
    </submittedName>
</protein>
<evidence type="ECO:0000313" key="1">
    <source>
        <dbReference type="EMBL" id="KNC69625.1"/>
    </source>
</evidence>
<sequence length="44" mass="4875">MVLLEDRSSEDTRAVLSQANLEIKGSIGGSLTNFDVEFYDARVQ</sequence>
<proteinExistence type="predicted"/>
<dbReference type="Proteomes" id="UP000054560">
    <property type="component" value="Unassembled WGS sequence"/>
</dbReference>
<dbReference type="RefSeq" id="XP_014143527.1">
    <property type="nucleotide sequence ID" value="XM_014288052.1"/>
</dbReference>
<name>A0A0L0EYS9_9EUKA</name>
<dbReference type="EMBL" id="KQ254058">
    <property type="protein sequence ID" value="KNC69625.1"/>
    <property type="molecule type" value="Genomic_DNA"/>
</dbReference>
<gene>
    <name evidence="1" type="ORF">SARC_17860</name>
</gene>